<evidence type="ECO:0000256" key="1">
    <source>
        <dbReference type="HAMAP-Rule" id="MF_01526"/>
    </source>
</evidence>
<dbReference type="NCBIfam" id="NF010209">
    <property type="entry name" value="PRK13676.1-1"/>
    <property type="match status" value="1"/>
</dbReference>
<proteinExistence type="inferred from homology"/>
<reference evidence="2 3" key="1">
    <citation type="submission" date="2021-01" db="EMBL/GenBank/DDBJ databases">
        <title>Genomic Encyclopedia of Type Strains, Phase IV (KMG-IV): sequencing the most valuable type-strain genomes for metagenomic binning, comparative biology and taxonomic classification.</title>
        <authorList>
            <person name="Goeker M."/>
        </authorList>
    </citation>
    <scope>NUCLEOTIDE SEQUENCE [LARGE SCALE GENOMIC DNA]</scope>
    <source>
        <strain evidence="2 3">DSM 27382</strain>
    </source>
</reference>
<sequence length="115" mass="13288">MMANIYDLANELERAIRALPEYQAVEKQQEAFQTDPESKALFEEFVAFQQKLYTQMQTGQMPSQEDQEALQDLGQKIEAKPALKAFFDAQQALGVYINDIERIIFKPLQDLNQEN</sequence>
<evidence type="ECO:0000313" key="2">
    <source>
        <dbReference type="EMBL" id="MBM7641739.1"/>
    </source>
</evidence>
<dbReference type="Proteomes" id="UP000697472">
    <property type="component" value="Unassembled WGS sequence"/>
</dbReference>
<comment type="caution">
    <text evidence="2">The sequence shown here is derived from an EMBL/GenBank/DDBJ whole genome shotgun (WGS) entry which is preliminary data.</text>
</comment>
<dbReference type="SUPFAM" id="SSF158622">
    <property type="entry name" value="YheA/YmcA-like"/>
    <property type="match status" value="1"/>
</dbReference>
<name>A0ABS2PNY9_9STRE</name>
<comment type="similarity">
    <text evidence="1">Belongs to the UPF0342 family.</text>
</comment>
<evidence type="ECO:0000313" key="3">
    <source>
        <dbReference type="Proteomes" id="UP000697472"/>
    </source>
</evidence>
<organism evidence="2 3">
    <name type="scientific">Streptococcus loxodontisalivarius</name>
    <dbReference type="NCBI Taxonomy" id="1349415"/>
    <lineage>
        <taxon>Bacteria</taxon>
        <taxon>Bacillati</taxon>
        <taxon>Bacillota</taxon>
        <taxon>Bacilli</taxon>
        <taxon>Lactobacillales</taxon>
        <taxon>Streptococcaceae</taxon>
        <taxon>Streptococcus</taxon>
    </lineage>
</organism>
<dbReference type="Gene3D" id="1.20.1500.10">
    <property type="entry name" value="YheA/YmcA-like"/>
    <property type="match status" value="1"/>
</dbReference>
<dbReference type="Pfam" id="PF06133">
    <property type="entry name" value="Com_YlbF"/>
    <property type="match status" value="1"/>
</dbReference>
<gene>
    <name evidence="2" type="ORF">JOC28_000023</name>
</gene>
<dbReference type="HAMAP" id="MF_01526">
    <property type="entry name" value="UPF0342"/>
    <property type="match status" value="1"/>
</dbReference>
<accession>A0ABS2PNY9</accession>
<dbReference type="InterPro" id="IPR010368">
    <property type="entry name" value="Com_YlbF"/>
</dbReference>
<protein>
    <recommendedName>
        <fullName evidence="1">UPF0342 protein JOC28_000023</fullName>
    </recommendedName>
</protein>
<dbReference type="EMBL" id="JAFBEH010000001">
    <property type="protein sequence ID" value="MBM7641739.1"/>
    <property type="molecule type" value="Genomic_DNA"/>
</dbReference>
<dbReference type="InterPro" id="IPR023378">
    <property type="entry name" value="YheA/YmcA-like_dom_sf"/>
</dbReference>
<keyword evidence="3" id="KW-1185">Reference proteome</keyword>